<name>W4GC58_APHAT</name>
<accession>W4GC58</accession>
<feature type="compositionally biased region" description="Low complexity" evidence="1">
    <location>
        <begin position="144"/>
        <end position="154"/>
    </location>
</feature>
<reference evidence="2" key="1">
    <citation type="submission" date="2013-12" db="EMBL/GenBank/DDBJ databases">
        <title>The Genome Sequence of Aphanomyces astaci APO3.</title>
        <authorList>
            <consortium name="The Broad Institute Genomics Platform"/>
            <person name="Russ C."/>
            <person name="Tyler B."/>
            <person name="van West P."/>
            <person name="Dieguez-Uribeondo J."/>
            <person name="Young S.K."/>
            <person name="Zeng Q."/>
            <person name="Gargeya S."/>
            <person name="Fitzgerald M."/>
            <person name="Abouelleil A."/>
            <person name="Alvarado L."/>
            <person name="Chapman S.B."/>
            <person name="Gainer-Dewar J."/>
            <person name="Goldberg J."/>
            <person name="Griggs A."/>
            <person name="Gujja S."/>
            <person name="Hansen M."/>
            <person name="Howarth C."/>
            <person name="Imamovic A."/>
            <person name="Ireland A."/>
            <person name="Larimer J."/>
            <person name="McCowan C."/>
            <person name="Murphy C."/>
            <person name="Pearson M."/>
            <person name="Poon T.W."/>
            <person name="Priest M."/>
            <person name="Roberts A."/>
            <person name="Saif S."/>
            <person name="Shea T."/>
            <person name="Sykes S."/>
            <person name="Wortman J."/>
            <person name="Nusbaum C."/>
            <person name="Birren B."/>
        </authorList>
    </citation>
    <scope>NUCLEOTIDE SEQUENCE [LARGE SCALE GENOMIC DNA]</scope>
    <source>
        <strain evidence="2">APO3</strain>
    </source>
</reference>
<feature type="compositionally biased region" description="Polar residues" evidence="1">
    <location>
        <begin position="71"/>
        <end position="82"/>
    </location>
</feature>
<dbReference type="STRING" id="112090.W4GC58"/>
<feature type="region of interest" description="Disordered" evidence="1">
    <location>
        <begin position="347"/>
        <end position="366"/>
    </location>
</feature>
<dbReference type="Gene3D" id="3.40.50.620">
    <property type="entry name" value="HUPs"/>
    <property type="match status" value="1"/>
</dbReference>
<feature type="compositionally biased region" description="Pro residues" evidence="1">
    <location>
        <begin position="133"/>
        <end position="143"/>
    </location>
</feature>
<dbReference type="InterPro" id="IPR036155">
    <property type="entry name" value="Crypto/Photolyase_N_sf"/>
</dbReference>
<dbReference type="InterPro" id="IPR014729">
    <property type="entry name" value="Rossmann-like_a/b/a_fold"/>
</dbReference>
<organism evidence="2">
    <name type="scientific">Aphanomyces astaci</name>
    <name type="common">Crayfish plague agent</name>
    <dbReference type="NCBI Taxonomy" id="112090"/>
    <lineage>
        <taxon>Eukaryota</taxon>
        <taxon>Sar</taxon>
        <taxon>Stramenopiles</taxon>
        <taxon>Oomycota</taxon>
        <taxon>Saprolegniomycetes</taxon>
        <taxon>Saprolegniales</taxon>
        <taxon>Verrucalvaceae</taxon>
        <taxon>Aphanomyces</taxon>
    </lineage>
</organism>
<evidence type="ECO:0000313" key="2">
    <source>
        <dbReference type="EMBL" id="ETV77250.1"/>
    </source>
</evidence>
<dbReference type="EMBL" id="KI913133">
    <property type="protein sequence ID" value="ETV77250.1"/>
    <property type="molecule type" value="Genomic_DNA"/>
</dbReference>
<dbReference type="Gene3D" id="1.10.579.10">
    <property type="entry name" value="DNA Cyclobutane Dipyrimidine Photolyase, subunit A, domain 3"/>
    <property type="match status" value="1"/>
</dbReference>
<proteinExistence type="predicted"/>
<feature type="compositionally biased region" description="Acidic residues" evidence="1">
    <location>
        <begin position="38"/>
        <end position="52"/>
    </location>
</feature>
<feature type="region of interest" description="Disordered" evidence="1">
    <location>
        <begin position="37"/>
        <end position="82"/>
    </location>
</feature>
<protein>
    <recommendedName>
        <fullName evidence="3">Photolyase/cryptochrome alpha/beta domain-containing protein</fullName>
    </recommendedName>
</protein>
<dbReference type="SUPFAM" id="SSF52425">
    <property type="entry name" value="Cryptochrome/photolyase, N-terminal domain"/>
    <property type="match status" value="1"/>
</dbReference>
<feature type="region of interest" description="Disordered" evidence="1">
    <location>
        <begin position="99"/>
        <end position="166"/>
    </location>
</feature>
<dbReference type="GeneID" id="20810703"/>
<dbReference type="OrthoDB" id="79696at2759"/>
<gene>
    <name evidence="2" type="ORF">H257_08707</name>
</gene>
<evidence type="ECO:0000256" key="1">
    <source>
        <dbReference type="SAM" id="MobiDB-lite"/>
    </source>
</evidence>
<dbReference type="RefSeq" id="XP_009833037.1">
    <property type="nucleotide sequence ID" value="XM_009834735.1"/>
</dbReference>
<dbReference type="VEuPathDB" id="FungiDB:H257_08707"/>
<evidence type="ECO:0008006" key="3">
    <source>
        <dbReference type="Google" id="ProtNLM"/>
    </source>
</evidence>
<sequence>MWAAIESYEDRQTPTNPMVLPSSTQIVESQSALLCDDICPESSDEPSDDEDSPGNVDDSSISGHLLLSSSNPQSAPLSPHLSASVSPIKAASLERTVRQERVHGVVGTTPCATETEDTPDVELTTPPATHNPEPCPSTTPPRPSTTSPRLSNTTVASIHEEESRPVVAKEPLDLSLLPVSLSTDDDARGGAVIMQDPHVDSKRNSLRMQECEANLVVVQSPPRQSTLMDQTQTLAAADHTPIVTQPDSNQVVLAQNQTSPPTPLLPPIRPQAASMIPIDLGGPAQTDDSSSTVLIPPTSTLSHIHHPPIRSQELDAVQVLASLTSDCPSLASWLRLEGDVDTTMFDDNSYYHSPPPSPVSHAEPSCHPPIPPAPPCPSVIPSLIDAWPRSLRRRCHVIHPTASSSQPLPPSVKPESIVLWIQETWRVHHNYALAAADWLHATHDLPLVAFCVLPSSMFYPEASPMTTNDNGMRASVAYMRRQLQARGIPLHGIILTHDKDGDDVSSALLSLRPWAVVTDDVVDAYGVPPVLELPTTTLFLMDSTCCVPWRTFVGNAVTYSKHEFERVWLAAWDAVDDDDNRIPSPHRRDGAFPASCCSSNHLPWSNLDKPSAFDLSERTALSHMHTTCVQVGTTKPALQEELHGRGVTSCLPFLRHGSLSAMYLLTTLKATSNQVLYSRALTHCVLAREYAKYVLLRQVDARHDGSTLAASNPPFHAAASRPLWVYRSLVAQAVTPRSTPLQDPAPALHSEKEDQVVVYQLPYQLEASRSPDRTWNDIMTHVRLTGYVHPVLASYWGRQLLGPWSPSPVAGLGMLEGLVMRYSIGATADVVVQVLLSMIHDDATADLLAAQTDDHPLLVQLRAAVTDAPLSHD</sequence>
<feature type="compositionally biased region" description="Low complexity" evidence="1">
    <location>
        <begin position="59"/>
        <end position="70"/>
    </location>
</feature>
<dbReference type="AlphaFoldDB" id="W4GC58"/>
<feature type="region of interest" description="Disordered" evidence="1">
    <location>
        <begin position="1"/>
        <end position="20"/>
    </location>
</feature>